<dbReference type="RefSeq" id="WP_147092897.1">
    <property type="nucleotide sequence ID" value="NZ_BJVC01000002.1"/>
</dbReference>
<feature type="transmembrane region" description="Helical" evidence="5">
    <location>
        <begin position="32"/>
        <end position="53"/>
    </location>
</feature>
<comment type="caution">
    <text evidence="6">The sequence shown here is derived from an EMBL/GenBank/DDBJ whole genome shotgun (WGS) entry which is preliminary data.</text>
</comment>
<dbReference type="AlphaFoldDB" id="A0A511BNT1"/>
<dbReference type="PANTHER" id="PTHR36926:SF1">
    <property type="entry name" value="COLICIN V PRODUCTION PROTEIN"/>
    <property type="match status" value="1"/>
</dbReference>
<keyword evidence="7" id="KW-1185">Reference proteome</keyword>
<evidence type="ECO:0000313" key="7">
    <source>
        <dbReference type="Proteomes" id="UP000321405"/>
    </source>
</evidence>
<proteinExistence type="predicted"/>
<keyword evidence="3 5" id="KW-1133">Transmembrane helix</keyword>
<dbReference type="EMBL" id="BJVC01000002">
    <property type="protein sequence ID" value="GEL01915.1"/>
    <property type="molecule type" value="Genomic_DNA"/>
</dbReference>
<protein>
    <recommendedName>
        <fullName evidence="8">Colicin V production protein</fullName>
    </recommendedName>
</protein>
<dbReference type="OrthoDB" id="9806894at2"/>
<evidence type="ECO:0000256" key="3">
    <source>
        <dbReference type="ARBA" id="ARBA00022989"/>
    </source>
</evidence>
<dbReference type="InterPro" id="IPR003825">
    <property type="entry name" value="Colicin-V_CvpA"/>
</dbReference>
<feature type="transmembrane region" description="Helical" evidence="5">
    <location>
        <begin position="101"/>
        <end position="123"/>
    </location>
</feature>
<feature type="transmembrane region" description="Helical" evidence="5">
    <location>
        <begin position="7"/>
        <end position="26"/>
    </location>
</feature>
<evidence type="ECO:0000313" key="6">
    <source>
        <dbReference type="EMBL" id="GEL01915.1"/>
    </source>
</evidence>
<comment type="subcellular location">
    <subcellularLocation>
        <location evidence="1">Membrane</location>
        <topology evidence="1">Multi-pass membrane protein</topology>
    </subcellularLocation>
</comment>
<evidence type="ECO:0000256" key="1">
    <source>
        <dbReference type="ARBA" id="ARBA00004141"/>
    </source>
</evidence>
<gene>
    <name evidence="6" type="ORF">SSA02_10780</name>
</gene>
<dbReference type="Proteomes" id="UP000321405">
    <property type="component" value="Unassembled WGS sequence"/>
</dbReference>
<dbReference type="GO" id="GO:0009403">
    <property type="term" value="P:toxin biosynthetic process"/>
    <property type="evidence" value="ECO:0007669"/>
    <property type="project" value="InterPro"/>
</dbReference>
<organism evidence="6 7">
    <name type="scientific">Swaminathania salitolerans</name>
    <dbReference type="NCBI Taxonomy" id="182838"/>
    <lineage>
        <taxon>Bacteria</taxon>
        <taxon>Pseudomonadati</taxon>
        <taxon>Pseudomonadota</taxon>
        <taxon>Alphaproteobacteria</taxon>
        <taxon>Acetobacterales</taxon>
        <taxon>Acetobacteraceae</taxon>
        <taxon>Swaminathania</taxon>
    </lineage>
</organism>
<evidence type="ECO:0000256" key="4">
    <source>
        <dbReference type="ARBA" id="ARBA00023136"/>
    </source>
</evidence>
<evidence type="ECO:0000256" key="2">
    <source>
        <dbReference type="ARBA" id="ARBA00022692"/>
    </source>
</evidence>
<name>A0A511BNT1_9PROT</name>
<feature type="transmembrane region" description="Helical" evidence="5">
    <location>
        <begin position="65"/>
        <end position="89"/>
    </location>
</feature>
<reference evidence="6 7" key="1">
    <citation type="submission" date="2019-07" db="EMBL/GenBank/DDBJ databases">
        <title>Whole genome shotgun sequence of Swaminathania salitolerans NBRC 104436.</title>
        <authorList>
            <person name="Hosoyama A."/>
            <person name="Uohara A."/>
            <person name="Ohji S."/>
            <person name="Ichikawa N."/>
        </authorList>
    </citation>
    <scope>NUCLEOTIDE SEQUENCE [LARGE SCALE GENOMIC DNA]</scope>
    <source>
        <strain evidence="6 7">NBRC 104436</strain>
    </source>
</reference>
<evidence type="ECO:0000256" key="5">
    <source>
        <dbReference type="SAM" id="Phobius"/>
    </source>
</evidence>
<dbReference type="PANTHER" id="PTHR36926">
    <property type="entry name" value="COLICIN V PRODUCTION PROTEIN"/>
    <property type="match status" value="1"/>
</dbReference>
<evidence type="ECO:0008006" key="8">
    <source>
        <dbReference type="Google" id="ProtNLM"/>
    </source>
</evidence>
<dbReference type="Pfam" id="PF02674">
    <property type="entry name" value="Colicin_V"/>
    <property type="match status" value="1"/>
</dbReference>
<accession>A0A511BNT1</accession>
<keyword evidence="2 5" id="KW-0812">Transmembrane</keyword>
<sequence>MSENVDIVALVVLGASALWGGARGFAREIFSLISWVGAFLLAARVAPLMTPWFEAHLHESHAGTALSYVVAFIVLLLVLSSIGLRFAAALRGILDGGIDRLLGLVFGLARGYILLVVLFLALVSTMGHMIAREAIAGSRVAPYIESGVQLLQEFAPRLSQLRLALPPATGHDAAF</sequence>
<keyword evidence="4 5" id="KW-0472">Membrane</keyword>
<dbReference type="GO" id="GO:0016020">
    <property type="term" value="C:membrane"/>
    <property type="evidence" value="ECO:0007669"/>
    <property type="project" value="UniProtKB-SubCell"/>
</dbReference>
<dbReference type="InterPro" id="IPR052719">
    <property type="entry name" value="CvpA-like"/>
</dbReference>